<evidence type="ECO:0000256" key="2">
    <source>
        <dbReference type="ARBA" id="ARBA00022729"/>
    </source>
</evidence>
<keyword evidence="5" id="KW-0325">Glycoprotein</keyword>
<dbReference type="OMA" id="PGLWVRD"/>
<evidence type="ECO:0000256" key="1">
    <source>
        <dbReference type="ARBA" id="ARBA00022669"/>
    </source>
</evidence>
<feature type="chain" id="PRO_5005583773" description="Chitin-binding type-2 domain-containing protein" evidence="6">
    <location>
        <begin position="23"/>
        <end position="226"/>
    </location>
</feature>
<evidence type="ECO:0000256" key="4">
    <source>
        <dbReference type="ARBA" id="ARBA00023157"/>
    </source>
</evidence>
<feature type="domain" description="Chitin-binding type-2" evidence="7">
    <location>
        <begin position="165"/>
        <end position="222"/>
    </location>
</feature>
<dbReference type="STRING" id="37653.A0A0L8HM70"/>
<reference evidence="8" key="1">
    <citation type="submission" date="2015-07" db="EMBL/GenBank/DDBJ databases">
        <title>MeaNS - Measles Nucleotide Surveillance Program.</title>
        <authorList>
            <person name="Tran T."/>
            <person name="Druce J."/>
        </authorList>
    </citation>
    <scope>NUCLEOTIDE SEQUENCE</scope>
    <source>
        <strain evidence="8">UCB-OBI-ISO-001</strain>
        <tissue evidence="8">Gonad</tissue>
    </source>
</reference>
<dbReference type="InterPro" id="IPR036508">
    <property type="entry name" value="Chitin-bd_dom_sf"/>
</dbReference>
<dbReference type="AlphaFoldDB" id="A0A0L8HM70"/>
<name>A0A0L8HM70_OCTBM</name>
<feature type="domain" description="Chitin-binding type-2" evidence="7">
    <location>
        <begin position="94"/>
        <end position="152"/>
    </location>
</feature>
<gene>
    <name evidence="8" type="ORF">OCBIM_22011382mg</name>
</gene>
<dbReference type="SMART" id="SM00494">
    <property type="entry name" value="ChtBD2"/>
    <property type="match status" value="2"/>
</dbReference>
<evidence type="ECO:0000256" key="5">
    <source>
        <dbReference type="ARBA" id="ARBA00023180"/>
    </source>
</evidence>
<dbReference type="Gene3D" id="2.170.140.10">
    <property type="entry name" value="Chitin binding domain"/>
    <property type="match status" value="2"/>
</dbReference>
<organism evidence="8">
    <name type="scientific">Octopus bimaculoides</name>
    <name type="common">California two-spotted octopus</name>
    <dbReference type="NCBI Taxonomy" id="37653"/>
    <lineage>
        <taxon>Eukaryota</taxon>
        <taxon>Metazoa</taxon>
        <taxon>Spiralia</taxon>
        <taxon>Lophotrochozoa</taxon>
        <taxon>Mollusca</taxon>
        <taxon>Cephalopoda</taxon>
        <taxon>Coleoidea</taxon>
        <taxon>Octopodiformes</taxon>
        <taxon>Octopoda</taxon>
        <taxon>Incirrata</taxon>
        <taxon>Octopodidae</taxon>
        <taxon>Octopus</taxon>
    </lineage>
</organism>
<dbReference type="KEGG" id="obi:106869806"/>
<dbReference type="InterPro" id="IPR002557">
    <property type="entry name" value="Chitin-bd_dom"/>
</dbReference>
<dbReference type="EMBL" id="KQ417791">
    <property type="protein sequence ID" value="KOF90312.1"/>
    <property type="molecule type" value="Genomic_DNA"/>
</dbReference>
<dbReference type="OrthoDB" id="9987187at2759"/>
<dbReference type="GO" id="GO:0008061">
    <property type="term" value="F:chitin binding"/>
    <property type="evidence" value="ECO:0007669"/>
    <property type="project" value="UniProtKB-KW"/>
</dbReference>
<evidence type="ECO:0000256" key="6">
    <source>
        <dbReference type="SAM" id="SignalP"/>
    </source>
</evidence>
<keyword evidence="1" id="KW-0147">Chitin-binding</keyword>
<keyword evidence="4" id="KW-1015">Disulfide bond</keyword>
<evidence type="ECO:0000313" key="8">
    <source>
        <dbReference type="EMBL" id="KOF90312.1"/>
    </source>
</evidence>
<feature type="signal peptide" evidence="6">
    <location>
        <begin position="1"/>
        <end position="22"/>
    </location>
</feature>
<keyword evidence="3" id="KW-0677">Repeat</keyword>
<dbReference type="GO" id="GO:0005576">
    <property type="term" value="C:extracellular region"/>
    <property type="evidence" value="ECO:0007669"/>
    <property type="project" value="InterPro"/>
</dbReference>
<dbReference type="PROSITE" id="PS50940">
    <property type="entry name" value="CHIT_BIND_II"/>
    <property type="match status" value="3"/>
</dbReference>
<feature type="domain" description="Chitin-binding type-2" evidence="7">
    <location>
        <begin position="23"/>
        <end position="85"/>
    </location>
</feature>
<evidence type="ECO:0000256" key="3">
    <source>
        <dbReference type="ARBA" id="ARBA00022737"/>
    </source>
</evidence>
<dbReference type="SUPFAM" id="SSF57625">
    <property type="entry name" value="Invertebrate chitin-binding proteins"/>
    <property type="match status" value="3"/>
</dbReference>
<dbReference type="Pfam" id="PF01607">
    <property type="entry name" value="CBM_14"/>
    <property type="match status" value="2"/>
</dbReference>
<dbReference type="PANTHER" id="PTHR23301">
    <property type="entry name" value="CHITIN BINDING PERITROPHIN-A"/>
    <property type="match status" value="1"/>
</dbReference>
<dbReference type="InterPro" id="IPR051940">
    <property type="entry name" value="Chitin_bind-dev_reg"/>
</dbReference>
<proteinExistence type="predicted"/>
<accession>A0A0L8HM70</accession>
<sequence>MSPCTLLAGCSVLLCLLNPIFGQTICDTIQAGQWVRDAQDCTVAHQCGFEGEIAQSTHCNTSQVWSNLAHACVWEGDPDRDDCNGNPHVPIADDPRCVKKHGNNVDPDDCSRFISCTNGTLMAFQRCGDGTLYYPKNDSCQFAHAVAHDCGNRRIPDTILIPDEDPMCQDVKDDVVPDPSSCYHFYYCHYGRLGPRHRCPAGTGFSTHSKSCEWSAKTSCGGRMRR</sequence>
<dbReference type="PANTHER" id="PTHR23301:SF0">
    <property type="entry name" value="CHITIN-BINDING TYPE-2 DOMAIN-CONTAINING PROTEIN-RELATED"/>
    <property type="match status" value="1"/>
</dbReference>
<evidence type="ECO:0000259" key="7">
    <source>
        <dbReference type="PROSITE" id="PS50940"/>
    </source>
</evidence>
<keyword evidence="2 6" id="KW-0732">Signal</keyword>
<protein>
    <recommendedName>
        <fullName evidence="7">Chitin-binding type-2 domain-containing protein</fullName>
    </recommendedName>
</protein>